<reference evidence="2 3" key="1">
    <citation type="submission" date="2015-09" db="EMBL/GenBank/DDBJ databases">
        <authorList>
            <consortium name="Pathogen Informatics"/>
        </authorList>
    </citation>
    <scope>NUCLEOTIDE SEQUENCE [LARGE SCALE GENOMIC DNA]</scope>
    <source>
        <strain evidence="2 3">2789STDY5834962</strain>
    </source>
</reference>
<sequence length="108" mass="11189">MKEVLGSDFNANMTVADIKEVTAPEGAKFPLKITFAMKGVTASSKVQILHYDAEKAAWEKIDTTVADGTVTGTFSSLSPVTSATAVSAVAVLGLAAVAAFGLKKKVVR</sequence>
<dbReference type="AlphaFoldDB" id="A0A173U228"/>
<accession>A0A173U228</accession>
<keyword evidence="1" id="KW-1133">Transmembrane helix</keyword>
<proteinExistence type="predicted"/>
<dbReference type="EMBL" id="CYXR01000021">
    <property type="protein sequence ID" value="CUN08367.1"/>
    <property type="molecule type" value="Genomic_DNA"/>
</dbReference>
<organism evidence="2 3">
    <name type="scientific">Coprococcus comes</name>
    <dbReference type="NCBI Taxonomy" id="410072"/>
    <lineage>
        <taxon>Bacteria</taxon>
        <taxon>Bacillati</taxon>
        <taxon>Bacillota</taxon>
        <taxon>Clostridia</taxon>
        <taxon>Lachnospirales</taxon>
        <taxon>Lachnospiraceae</taxon>
        <taxon>Coprococcus</taxon>
    </lineage>
</organism>
<protein>
    <recommendedName>
        <fullName evidence="4">LPXTG cell wall anchor domain-containing protein</fullName>
    </recommendedName>
</protein>
<dbReference type="RefSeq" id="WP_055157860.1">
    <property type="nucleotide sequence ID" value="NZ_CYXR01000021.1"/>
</dbReference>
<evidence type="ECO:0000313" key="2">
    <source>
        <dbReference type="EMBL" id="CUN08367.1"/>
    </source>
</evidence>
<feature type="transmembrane region" description="Helical" evidence="1">
    <location>
        <begin position="83"/>
        <end position="102"/>
    </location>
</feature>
<name>A0A173U228_9FIRM</name>
<keyword evidence="1" id="KW-0812">Transmembrane</keyword>
<evidence type="ECO:0000256" key="1">
    <source>
        <dbReference type="SAM" id="Phobius"/>
    </source>
</evidence>
<gene>
    <name evidence="2" type="ORF">ERS852574_02593</name>
</gene>
<dbReference type="Proteomes" id="UP000095727">
    <property type="component" value="Unassembled WGS sequence"/>
</dbReference>
<keyword evidence="1" id="KW-0472">Membrane</keyword>
<evidence type="ECO:0000313" key="3">
    <source>
        <dbReference type="Proteomes" id="UP000095727"/>
    </source>
</evidence>
<evidence type="ECO:0008006" key="4">
    <source>
        <dbReference type="Google" id="ProtNLM"/>
    </source>
</evidence>